<dbReference type="GO" id="GO:0046872">
    <property type="term" value="F:metal ion binding"/>
    <property type="evidence" value="ECO:0007669"/>
    <property type="project" value="UniProtKB-KW"/>
</dbReference>
<feature type="binding site" evidence="10">
    <location>
        <position position="185"/>
    </location>
    <ligand>
        <name>Mg(2+)</name>
        <dbReference type="ChEBI" id="CHEBI:18420"/>
    </ligand>
</feature>
<evidence type="ECO:0000313" key="12">
    <source>
        <dbReference type="Proteomes" id="UP000036406"/>
    </source>
</evidence>
<dbReference type="InterPro" id="IPR041492">
    <property type="entry name" value="HAD_2"/>
</dbReference>
<dbReference type="EC" id="3.1.3.18" evidence="5 10"/>
<dbReference type="FunFam" id="3.40.50.1000:FF:000022">
    <property type="entry name" value="Phosphoglycolate phosphatase"/>
    <property type="match status" value="1"/>
</dbReference>
<dbReference type="CDD" id="cd16417">
    <property type="entry name" value="HAD_PGPase"/>
    <property type="match status" value="1"/>
</dbReference>
<dbReference type="GO" id="GO:0008967">
    <property type="term" value="F:phosphoglycolate phosphatase activity"/>
    <property type="evidence" value="ECO:0007669"/>
    <property type="project" value="UniProtKB-UniRule"/>
</dbReference>
<dbReference type="InterPro" id="IPR023214">
    <property type="entry name" value="HAD_sf"/>
</dbReference>
<keyword evidence="9 10" id="KW-0119">Carbohydrate metabolism</keyword>
<evidence type="ECO:0000256" key="1">
    <source>
        <dbReference type="ARBA" id="ARBA00000830"/>
    </source>
</evidence>
<dbReference type="NCBIfam" id="NF009695">
    <property type="entry name" value="PRK13222.1-2"/>
    <property type="match status" value="1"/>
</dbReference>
<proteinExistence type="inferred from homology"/>
<dbReference type="NCBIfam" id="TIGR01449">
    <property type="entry name" value="PGP_bact"/>
    <property type="match status" value="1"/>
</dbReference>
<name>A0A0H4I7X2_9GAMM</name>
<evidence type="ECO:0000256" key="5">
    <source>
        <dbReference type="ARBA" id="ARBA00013078"/>
    </source>
</evidence>
<dbReference type="NCBIfam" id="TIGR01509">
    <property type="entry name" value="HAD-SF-IA-v3"/>
    <property type="match status" value="1"/>
</dbReference>
<evidence type="ECO:0000313" key="11">
    <source>
        <dbReference type="EMBL" id="AKO53848.1"/>
    </source>
</evidence>
<evidence type="ECO:0000256" key="7">
    <source>
        <dbReference type="ARBA" id="ARBA00022801"/>
    </source>
</evidence>
<keyword evidence="8 10" id="KW-0460">Magnesium</keyword>
<dbReference type="PRINTS" id="PR00413">
    <property type="entry name" value="HADHALOGNASE"/>
</dbReference>
<evidence type="ECO:0000256" key="8">
    <source>
        <dbReference type="ARBA" id="ARBA00022842"/>
    </source>
</evidence>
<dbReference type="InterPro" id="IPR023198">
    <property type="entry name" value="PGP-like_dom2"/>
</dbReference>
<organism evidence="11 12">
    <name type="scientific">Marinobacter psychrophilus</name>
    <dbReference type="NCBI Taxonomy" id="330734"/>
    <lineage>
        <taxon>Bacteria</taxon>
        <taxon>Pseudomonadati</taxon>
        <taxon>Pseudomonadota</taxon>
        <taxon>Gammaproteobacteria</taxon>
        <taxon>Pseudomonadales</taxon>
        <taxon>Marinobacteraceae</taxon>
        <taxon>Marinobacter</taxon>
    </lineage>
</organism>
<comment type="similarity">
    <text evidence="4 10">Belongs to the HAD-like hydrolase superfamily. CbbY/CbbZ/Gph/YieH family.</text>
</comment>
<gene>
    <name evidence="11" type="ORF">ABA45_16590</name>
</gene>
<reference evidence="11 12" key="1">
    <citation type="submission" date="2015-05" db="EMBL/GenBank/DDBJ databases">
        <title>Complete genome of Marinobacter psychrophilus strain 20041T isolated from sea-ice of the Canadian Basin.</title>
        <authorList>
            <person name="Song L."/>
            <person name="Ren L."/>
            <person name="Yu Y."/>
            <person name="Wang X."/>
        </authorList>
    </citation>
    <scope>NUCLEOTIDE SEQUENCE [LARGE SCALE GENOMIC DNA]</scope>
    <source>
        <strain evidence="11 12">20041</strain>
    </source>
</reference>
<evidence type="ECO:0000256" key="3">
    <source>
        <dbReference type="ARBA" id="ARBA00004818"/>
    </source>
</evidence>
<dbReference type="UniPathway" id="UPA00865">
    <property type="reaction ID" value="UER00834"/>
</dbReference>
<dbReference type="PANTHER" id="PTHR43434:SF1">
    <property type="entry name" value="PHOSPHOGLYCOLATE PHOSPHATASE"/>
    <property type="match status" value="1"/>
</dbReference>
<evidence type="ECO:0000256" key="4">
    <source>
        <dbReference type="ARBA" id="ARBA00006171"/>
    </source>
</evidence>
<comment type="catalytic activity">
    <reaction evidence="1 10">
        <text>2-phosphoglycolate + H2O = glycolate + phosphate</text>
        <dbReference type="Rhea" id="RHEA:14369"/>
        <dbReference type="ChEBI" id="CHEBI:15377"/>
        <dbReference type="ChEBI" id="CHEBI:29805"/>
        <dbReference type="ChEBI" id="CHEBI:43474"/>
        <dbReference type="ChEBI" id="CHEBI:58033"/>
        <dbReference type="EC" id="3.1.3.18"/>
    </reaction>
</comment>
<dbReference type="SFLD" id="SFLDS00003">
    <property type="entry name" value="Haloacid_Dehalogenase"/>
    <property type="match status" value="1"/>
</dbReference>
<dbReference type="AlphaFoldDB" id="A0A0H4I7X2"/>
<sequence>MTLKGLFNTHWPAAALFDLDGTLVDSALDLAAAVDQTLERLDRPPAGIDQVHQWVGHGAAILIRRALAGKADWQPANAADEALFEEAMTLFFQHYEIANGQHAKVYSGVLECLNRLQQMNCPMAIVTNKPEQFVAPLLKQLKLDGYFQLIIGGDTLASKKPNPEPLLYAMEKLNGRPATTVMVGDSAADVQAAKAAGISCVAVTYGYNFGNPVQALGANAVVDSLSELL</sequence>
<dbReference type="Pfam" id="PF13419">
    <property type="entry name" value="HAD_2"/>
    <property type="match status" value="1"/>
</dbReference>
<dbReference type="InterPro" id="IPR037512">
    <property type="entry name" value="PGPase_prok"/>
</dbReference>
<dbReference type="KEGG" id="mpq:ABA45_16590"/>
<comment type="function">
    <text evidence="10">Specifically catalyzes the dephosphorylation of 2-phosphoglycolate. Is involved in the dissimilation of the intracellular 2-phosphoglycolate formed during the DNA repair of 3'-phosphoglycolate ends, a major class of DNA lesions induced by oxidative stress.</text>
</comment>
<dbReference type="GO" id="GO:0006281">
    <property type="term" value="P:DNA repair"/>
    <property type="evidence" value="ECO:0007669"/>
    <property type="project" value="TreeGrafter"/>
</dbReference>
<dbReference type="GO" id="GO:0005975">
    <property type="term" value="P:carbohydrate metabolic process"/>
    <property type="evidence" value="ECO:0007669"/>
    <property type="project" value="InterPro"/>
</dbReference>
<dbReference type="NCBIfam" id="TIGR01549">
    <property type="entry name" value="HAD-SF-IA-v1"/>
    <property type="match status" value="1"/>
</dbReference>
<comment type="pathway">
    <text evidence="3 10">Organic acid metabolism; glycolate biosynthesis; glycolate from 2-phosphoglycolate: step 1/1.</text>
</comment>
<dbReference type="Gene3D" id="1.10.150.240">
    <property type="entry name" value="Putative phosphatase, domain 2"/>
    <property type="match status" value="1"/>
</dbReference>
<dbReference type="HAMAP" id="MF_00495">
    <property type="entry name" value="GPH_hydrolase_bact"/>
    <property type="match status" value="1"/>
</dbReference>
<dbReference type="PATRIC" id="fig|330734.3.peg.3488"/>
<dbReference type="PANTHER" id="PTHR43434">
    <property type="entry name" value="PHOSPHOGLYCOLATE PHOSPHATASE"/>
    <property type="match status" value="1"/>
</dbReference>
<dbReference type="SFLD" id="SFLDG01135">
    <property type="entry name" value="C1.5.6:_HAD__Beta-PGM__Phospha"/>
    <property type="match status" value="1"/>
</dbReference>
<dbReference type="InterPro" id="IPR036412">
    <property type="entry name" value="HAD-like_sf"/>
</dbReference>
<protein>
    <recommendedName>
        <fullName evidence="5 10">Phosphoglycolate phosphatase</fullName>
        <shortName evidence="10">PGP</shortName>
        <shortName evidence="10">PGPase</shortName>
        <ecNumber evidence="5 10">3.1.3.18</ecNumber>
    </recommendedName>
</protein>
<keyword evidence="7 10" id="KW-0378">Hydrolase</keyword>
<dbReference type="GO" id="GO:0005829">
    <property type="term" value="C:cytosol"/>
    <property type="evidence" value="ECO:0007669"/>
    <property type="project" value="TreeGrafter"/>
</dbReference>
<evidence type="ECO:0000256" key="6">
    <source>
        <dbReference type="ARBA" id="ARBA00022723"/>
    </source>
</evidence>
<accession>A0A0H4I7X2</accession>
<dbReference type="InterPro" id="IPR050155">
    <property type="entry name" value="HAD-like_hydrolase_sf"/>
</dbReference>
<feature type="binding site" evidence="10">
    <location>
        <position position="20"/>
    </location>
    <ligand>
        <name>Mg(2+)</name>
        <dbReference type="ChEBI" id="CHEBI:18420"/>
    </ligand>
</feature>
<dbReference type="InterPro" id="IPR006439">
    <property type="entry name" value="HAD-SF_hydro_IA"/>
</dbReference>
<dbReference type="RefSeq" id="WP_048388003.1">
    <property type="nucleotide sequence ID" value="NZ_CP011494.1"/>
</dbReference>
<feature type="active site" description="Nucleophile" evidence="10">
    <location>
        <position position="18"/>
    </location>
</feature>
<dbReference type="Gene3D" id="3.40.50.1000">
    <property type="entry name" value="HAD superfamily/HAD-like"/>
    <property type="match status" value="1"/>
</dbReference>
<evidence type="ECO:0000256" key="10">
    <source>
        <dbReference type="HAMAP-Rule" id="MF_00495"/>
    </source>
</evidence>
<dbReference type="SFLD" id="SFLDG01129">
    <property type="entry name" value="C1.5:_HAD__Beta-PGM__Phosphata"/>
    <property type="match status" value="1"/>
</dbReference>
<dbReference type="Proteomes" id="UP000036406">
    <property type="component" value="Chromosome"/>
</dbReference>
<dbReference type="GO" id="GO:0046295">
    <property type="term" value="P:glycolate biosynthetic process"/>
    <property type="evidence" value="ECO:0007669"/>
    <property type="project" value="UniProtKB-UniRule"/>
</dbReference>
<dbReference type="SUPFAM" id="SSF56784">
    <property type="entry name" value="HAD-like"/>
    <property type="match status" value="1"/>
</dbReference>
<keyword evidence="6 10" id="KW-0479">Metal-binding</keyword>
<keyword evidence="12" id="KW-1185">Reference proteome</keyword>
<evidence type="ECO:0000256" key="2">
    <source>
        <dbReference type="ARBA" id="ARBA00001946"/>
    </source>
</evidence>
<comment type="cofactor">
    <cofactor evidence="2 10">
        <name>Mg(2+)</name>
        <dbReference type="ChEBI" id="CHEBI:18420"/>
    </cofactor>
</comment>
<dbReference type="EMBL" id="CP011494">
    <property type="protein sequence ID" value="AKO53848.1"/>
    <property type="molecule type" value="Genomic_DNA"/>
</dbReference>
<dbReference type="STRING" id="330734.ABA45_16590"/>
<feature type="binding site" evidence="10">
    <location>
        <position position="18"/>
    </location>
    <ligand>
        <name>Mg(2+)</name>
        <dbReference type="ChEBI" id="CHEBI:18420"/>
    </ligand>
</feature>
<evidence type="ECO:0000256" key="9">
    <source>
        <dbReference type="ARBA" id="ARBA00023277"/>
    </source>
</evidence>